<dbReference type="AlphaFoldDB" id="A0A8K0IB08"/>
<reference evidence="1" key="1">
    <citation type="journal article" date="2017" name="Gigascience">
        <title>The genome draft of coconut (Cocos nucifera).</title>
        <authorList>
            <person name="Xiao Y."/>
            <person name="Xu P."/>
            <person name="Fan H."/>
            <person name="Baudouin L."/>
            <person name="Xia W."/>
            <person name="Bocs S."/>
            <person name="Xu J."/>
            <person name="Li Q."/>
            <person name="Guo A."/>
            <person name="Zhou L."/>
            <person name="Li J."/>
            <person name="Wu Y."/>
            <person name="Ma Z."/>
            <person name="Armero A."/>
            <person name="Issali A.E."/>
            <person name="Liu N."/>
            <person name="Peng M."/>
            <person name="Yang Y."/>
        </authorList>
    </citation>
    <scope>NUCLEOTIDE SEQUENCE</scope>
    <source>
        <tissue evidence="1">Spear leaf of Hainan Tall coconut</tissue>
    </source>
</reference>
<dbReference type="OrthoDB" id="839271at2759"/>
<organism evidence="1 2">
    <name type="scientific">Cocos nucifera</name>
    <name type="common">Coconut palm</name>
    <dbReference type="NCBI Taxonomy" id="13894"/>
    <lineage>
        <taxon>Eukaryota</taxon>
        <taxon>Viridiplantae</taxon>
        <taxon>Streptophyta</taxon>
        <taxon>Embryophyta</taxon>
        <taxon>Tracheophyta</taxon>
        <taxon>Spermatophyta</taxon>
        <taxon>Magnoliopsida</taxon>
        <taxon>Liliopsida</taxon>
        <taxon>Arecaceae</taxon>
        <taxon>Arecoideae</taxon>
        <taxon>Cocoseae</taxon>
        <taxon>Attaleinae</taxon>
        <taxon>Cocos</taxon>
    </lineage>
</organism>
<dbReference type="EMBL" id="CM017877">
    <property type="protein sequence ID" value="KAG1346946.1"/>
    <property type="molecule type" value="Genomic_DNA"/>
</dbReference>
<accession>A0A8K0IB08</accession>
<evidence type="ECO:0000313" key="2">
    <source>
        <dbReference type="Proteomes" id="UP000797356"/>
    </source>
</evidence>
<keyword evidence="2" id="KW-1185">Reference proteome</keyword>
<sequence length="186" mass="21067">MSNSSDEGVLKLVHPGGFVEVHHRPVAASQVMAKNPRHCVARPDVFKFPWIVVRPESVLKPGRVFFIVPYRTLYRLLRSSITPRRALAPLPAHDPCHYADTVMYSNVKVFVQKKSAEIERVGGANEGKLKSCLKKENSERSQGRRVVFNLPEDRNDEGRQRRLMVGGCGSYWLAFHKLFDSYSSCA</sequence>
<name>A0A8K0IB08_COCNU</name>
<dbReference type="InterPro" id="IPR025322">
    <property type="entry name" value="PADRE_dom"/>
</dbReference>
<comment type="caution">
    <text evidence="1">The sequence shown here is derived from an EMBL/GenBank/DDBJ whole genome shotgun (WGS) entry which is preliminary data.</text>
</comment>
<evidence type="ECO:0000313" key="1">
    <source>
        <dbReference type="EMBL" id="KAG1346946.1"/>
    </source>
</evidence>
<gene>
    <name evidence="1" type="ORF">COCNU_06G007750</name>
</gene>
<protein>
    <submittedName>
        <fullName evidence="1">Uncharacterized protein</fullName>
    </submittedName>
</protein>
<dbReference type="PANTHER" id="PTHR33052">
    <property type="entry name" value="DUF4228 DOMAIN PROTEIN-RELATED"/>
    <property type="match status" value="1"/>
</dbReference>
<dbReference type="Proteomes" id="UP000797356">
    <property type="component" value="Chromosome 6"/>
</dbReference>
<dbReference type="Pfam" id="PF14009">
    <property type="entry name" value="PADRE"/>
    <property type="match status" value="1"/>
</dbReference>
<reference evidence="1" key="2">
    <citation type="submission" date="2019-07" db="EMBL/GenBank/DDBJ databases">
        <authorList>
            <person name="Yang Y."/>
            <person name="Bocs S."/>
            <person name="Baudouin L."/>
        </authorList>
    </citation>
    <scope>NUCLEOTIDE SEQUENCE</scope>
    <source>
        <tissue evidence="1">Spear leaf of Hainan Tall coconut</tissue>
    </source>
</reference>
<proteinExistence type="predicted"/>